<gene>
    <name evidence="9" type="ORF">HKD24_10475</name>
</gene>
<keyword evidence="3" id="KW-0813">Transport</keyword>
<dbReference type="SUPFAM" id="SSF56954">
    <property type="entry name" value="Outer membrane efflux proteins (OEP)"/>
    <property type="match status" value="1"/>
</dbReference>
<accession>A0ABR9Y6T2</accession>
<keyword evidence="4" id="KW-1134">Transmembrane beta strand</keyword>
<evidence type="ECO:0000256" key="3">
    <source>
        <dbReference type="ARBA" id="ARBA00022448"/>
    </source>
</evidence>
<keyword evidence="8" id="KW-1133">Transmembrane helix</keyword>
<comment type="similarity">
    <text evidence="2">Belongs to the outer membrane factor (OMF) (TC 1.B.17) family.</text>
</comment>
<dbReference type="InterPro" id="IPR003423">
    <property type="entry name" value="OMP_efflux"/>
</dbReference>
<dbReference type="EMBL" id="JABCQG010000013">
    <property type="protein sequence ID" value="MBF0859641.1"/>
    <property type="molecule type" value="Genomic_DNA"/>
</dbReference>
<protein>
    <submittedName>
        <fullName evidence="9">TolC family protein</fullName>
    </submittedName>
</protein>
<dbReference type="Proteomes" id="UP000623107">
    <property type="component" value="Unassembled WGS sequence"/>
</dbReference>
<dbReference type="Pfam" id="PF02321">
    <property type="entry name" value="OEP"/>
    <property type="match status" value="2"/>
</dbReference>
<comment type="caution">
    <text evidence="9">The sequence shown here is derived from an EMBL/GenBank/DDBJ whole genome shotgun (WGS) entry which is preliminary data.</text>
</comment>
<evidence type="ECO:0000256" key="1">
    <source>
        <dbReference type="ARBA" id="ARBA00004442"/>
    </source>
</evidence>
<proteinExistence type="inferred from homology"/>
<evidence type="ECO:0000256" key="2">
    <source>
        <dbReference type="ARBA" id="ARBA00007613"/>
    </source>
</evidence>
<feature type="transmembrane region" description="Helical" evidence="8">
    <location>
        <begin position="25"/>
        <end position="44"/>
    </location>
</feature>
<evidence type="ECO:0000256" key="6">
    <source>
        <dbReference type="ARBA" id="ARBA00023136"/>
    </source>
</evidence>
<reference evidence="9" key="1">
    <citation type="submission" date="2020-04" db="EMBL/GenBank/DDBJ databases">
        <authorList>
            <person name="Sombolestani A."/>
        </authorList>
    </citation>
    <scope>NUCLEOTIDE SEQUENCE</scope>
    <source>
        <strain evidence="9">LMG 31484</strain>
    </source>
</reference>
<organism evidence="9 10">
    <name type="scientific">Gluconobacter vitians</name>
    <dbReference type="NCBI Taxonomy" id="2728102"/>
    <lineage>
        <taxon>Bacteria</taxon>
        <taxon>Pseudomonadati</taxon>
        <taxon>Pseudomonadota</taxon>
        <taxon>Alphaproteobacteria</taxon>
        <taxon>Acetobacterales</taxon>
        <taxon>Acetobacteraceae</taxon>
        <taxon>Gluconobacter</taxon>
    </lineage>
</organism>
<keyword evidence="6 8" id="KW-0472">Membrane</keyword>
<evidence type="ECO:0000256" key="4">
    <source>
        <dbReference type="ARBA" id="ARBA00022452"/>
    </source>
</evidence>
<dbReference type="PANTHER" id="PTHR30026">
    <property type="entry name" value="OUTER MEMBRANE PROTEIN TOLC"/>
    <property type="match status" value="1"/>
</dbReference>
<comment type="subcellular location">
    <subcellularLocation>
        <location evidence="1">Cell outer membrane</location>
    </subcellularLocation>
</comment>
<sequence>MCTRHVDYQVVNRASEWAGIHFLKIRTFCIALTLFTLCFSSALISKARGQSLTFAQGVEAAWSVDPGRDELNTNYRSASARAEAADSWFAGGPTVSGQYFDDHAIGSNEGYTTYEGSVSVPLWLPGQGTATVKAAKAEALTVQERLHVERMAVAMRVLDTSAGVLMARKRLSIAQTLRETLEKIKLSVQHGVRSGENTLADEHAVAADLANAASEHSLAVEQVETTTSALRIVLGRSGVPNILSYDDPAAARARLTSVRILEDNDPRVRAAQQAVRAAEEGMRLARASFMPDPEVGVAAIHEKQYGSPWDDRVGITVSVPLPSDVRNVPLEAEARNKLAAASNQEQQARRSVRQELAQVFVHLTAAKDTFRNSVLSADDMNKRANEMVRSWQAGETSLIELLRARAAAYSALQTRNQAEIAWHAAIIRTLIAAGEFQ</sequence>
<reference evidence="9" key="2">
    <citation type="submission" date="2020-11" db="EMBL/GenBank/DDBJ databases">
        <title>Description of novel Gluconobacter species.</title>
        <authorList>
            <person name="Cleenwerck I."/>
            <person name="Cnockaert M."/>
            <person name="Borremans W."/>
            <person name="Wieme A.D."/>
            <person name="De Vuyst L."/>
            <person name="Vandamme P."/>
        </authorList>
    </citation>
    <scope>NUCLEOTIDE SEQUENCE</scope>
    <source>
        <strain evidence="9">LMG 31484</strain>
    </source>
</reference>
<keyword evidence="7" id="KW-0998">Cell outer membrane</keyword>
<keyword evidence="10" id="KW-1185">Reference proteome</keyword>
<evidence type="ECO:0000313" key="10">
    <source>
        <dbReference type="Proteomes" id="UP000623107"/>
    </source>
</evidence>
<name>A0ABR9Y6T2_9PROT</name>
<dbReference type="RefSeq" id="WP_194256152.1">
    <property type="nucleotide sequence ID" value="NZ_JABCQG010000013.1"/>
</dbReference>
<evidence type="ECO:0000256" key="8">
    <source>
        <dbReference type="SAM" id="Phobius"/>
    </source>
</evidence>
<dbReference type="Gene3D" id="1.20.1600.10">
    <property type="entry name" value="Outer membrane efflux proteins (OEP)"/>
    <property type="match status" value="1"/>
</dbReference>
<evidence type="ECO:0000256" key="5">
    <source>
        <dbReference type="ARBA" id="ARBA00022692"/>
    </source>
</evidence>
<dbReference type="InterPro" id="IPR051906">
    <property type="entry name" value="TolC-like"/>
</dbReference>
<evidence type="ECO:0000313" key="9">
    <source>
        <dbReference type="EMBL" id="MBF0859641.1"/>
    </source>
</evidence>
<evidence type="ECO:0000256" key="7">
    <source>
        <dbReference type="ARBA" id="ARBA00023237"/>
    </source>
</evidence>
<keyword evidence="5 8" id="KW-0812">Transmembrane</keyword>
<dbReference type="PANTHER" id="PTHR30026:SF20">
    <property type="entry name" value="OUTER MEMBRANE PROTEIN TOLC"/>
    <property type="match status" value="1"/>
</dbReference>